<dbReference type="InterPro" id="IPR029061">
    <property type="entry name" value="THDP-binding"/>
</dbReference>
<dbReference type="InterPro" id="IPR011766">
    <property type="entry name" value="TPP_enzyme_TPP-bd"/>
</dbReference>
<evidence type="ECO:0000256" key="10">
    <source>
        <dbReference type="ARBA" id="ARBA00023239"/>
    </source>
</evidence>
<dbReference type="EMBL" id="SWKV01000037">
    <property type="protein sequence ID" value="KAF3038372.1"/>
    <property type="molecule type" value="Genomic_DNA"/>
</dbReference>
<dbReference type="GO" id="GO:0005829">
    <property type="term" value="C:cytosol"/>
    <property type="evidence" value="ECO:0007669"/>
    <property type="project" value="TreeGrafter"/>
</dbReference>
<organism evidence="16 17">
    <name type="scientific">Didymella heteroderae</name>
    <dbReference type="NCBI Taxonomy" id="1769908"/>
    <lineage>
        <taxon>Eukaryota</taxon>
        <taxon>Fungi</taxon>
        <taxon>Dikarya</taxon>
        <taxon>Ascomycota</taxon>
        <taxon>Pezizomycotina</taxon>
        <taxon>Dothideomycetes</taxon>
        <taxon>Pleosporomycetidae</taxon>
        <taxon>Pleosporales</taxon>
        <taxon>Pleosporineae</taxon>
        <taxon>Didymellaceae</taxon>
        <taxon>Didymella</taxon>
    </lineage>
</organism>
<gene>
    <name evidence="16" type="ORF">E8E12_008742</name>
</gene>
<dbReference type="InterPro" id="IPR047214">
    <property type="entry name" value="TPP_PDC_IPDC"/>
</dbReference>
<dbReference type="SUPFAM" id="SSF52467">
    <property type="entry name" value="DHS-like NAD/FAD-binding domain"/>
    <property type="match status" value="1"/>
</dbReference>
<dbReference type="Gene3D" id="3.40.50.970">
    <property type="match status" value="2"/>
</dbReference>
<keyword evidence="8 11" id="KW-0460">Magnesium</keyword>
<evidence type="ECO:0000256" key="7">
    <source>
        <dbReference type="ARBA" id="ARBA00022793"/>
    </source>
</evidence>
<dbReference type="EC" id="4.1.1.1" evidence="4"/>
<name>A0A9P5BZY0_9PLEO</name>
<keyword evidence="7" id="KW-0210">Decarboxylase</keyword>
<evidence type="ECO:0000259" key="13">
    <source>
        <dbReference type="Pfam" id="PF00205"/>
    </source>
</evidence>
<dbReference type="OrthoDB" id="308383at2759"/>
<reference evidence="16" key="1">
    <citation type="submission" date="2019-04" db="EMBL/GenBank/DDBJ databases">
        <title>Sequencing of skin fungus with MAO and IRED activity.</title>
        <authorList>
            <person name="Marsaioli A.J."/>
            <person name="Bonatto J.M.C."/>
            <person name="Reis Junior O."/>
        </authorList>
    </citation>
    <scope>NUCLEOTIDE SEQUENCE</scope>
    <source>
        <strain evidence="16">28M1</strain>
    </source>
</reference>
<evidence type="ECO:0000256" key="8">
    <source>
        <dbReference type="ARBA" id="ARBA00022842"/>
    </source>
</evidence>
<dbReference type="GO" id="GO:0030976">
    <property type="term" value="F:thiamine pyrophosphate binding"/>
    <property type="evidence" value="ECO:0007669"/>
    <property type="project" value="InterPro"/>
</dbReference>
<feature type="binding site" evidence="11">
    <location>
        <position position="498"/>
    </location>
    <ligand>
        <name>Mg(2+)</name>
        <dbReference type="ChEBI" id="CHEBI:18420"/>
    </ligand>
</feature>
<evidence type="ECO:0000256" key="1">
    <source>
        <dbReference type="ARBA" id="ARBA00001041"/>
    </source>
</evidence>
<dbReference type="Proteomes" id="UP000758155">
    <property type="component" value="Unassembled WGS sequence"/>
</dbReference>
<evidence type="ECO:0000256" key="6">
    <source>
        <dbReference type="ARBA" id="ARBA00022723"/>
    </source>
</evidence>
<feature type="domain" description="Thiamine pyrophosphate enzyme central" evidence="13">
    <location>
        <begin position="217"/>
        <end position="336"/>
    </location>
</feature>
<dbReference type="PANTHER" id="PTHR43452:SF30">
    <property type="entry name" value="PYRUVATE DECARBOXYLASE ISOZYME 1-RELATED"/>
    <property type="match status" value="1"/>
</dbReference>
<dbReference type="SUPFAM" id="SSF52518">
    <property type="entry name" value="Thiamin diphosphate-binding fold (THDP-binding)"/>
    <property type="match status" value="2"/>
</dbReference>
<dbReference type="FunFam" id="3.40.50.970:FF:000019">
    <property type="entry name" value="Pyruvate decarboxylase isozyme"/>
    <property type="match status" value="1"/>
</dbReference>
<dbReference type="InterPro" id="IPR012001">
    <property type="entry name" value="Thiamin_PyroP_enz_TPP-bd_dom"/>
</dbReference>
<comment type="catalytic activity">
    <reaction evidence="1">
        <text>a 2-oxocarboxylate + H(+) = an aldehyde + CO2</text>
        <dbReference type="Rhea" id="RHEA:11628"/>
        <dbReference type="ChEBI" id="CHEBI:15378"/>
        <dbReference type="ChEBI" id="CHEBI:16526"/>
        <dbReference type="ChEBI" id="CHEBI:17478"/>
        <dbReference type="ChEBI" id="CHEBI:35179"/>
        <dbReference type="EC" id="4.1.1.1"/>
    </reaction>
</comment>
<evidence type="ECO:0000256" key="12">
    <source>
        <dbReference type="RuleBase" id="RU362132"/>
    </source>
</evidence>
<sequence length="618" mass="67458">MANGHTESATGGAASEKITLGRYMWERIHQVGVDTIFGVPGDFNLQFLDSIYQTGRLKFITNQNELNAAYAADGYARVKGAPGCFVTTHGVGELSALNGVAGAMSEHVKLIHVVGQTTRTMQKNHMMIHHSIGRKPDHQTYNRCSEPVRYAAAELWDIETAPAEIDRVIRECFIKSGPVYIFLPLDLSAEEVEASLLDTPIDTSPHIDTEAQNAAVSAITNALSAAKHPSILIDALVQRFEAVPETQRLVDALGVPCFSANMGKGIIDETSPYYVGVWNGAVGTPGVREAAESADLMLTLGYLPADTNSGGFSRNIDEAKTIHINPHSVIVFGKEYPNTSIKPLLAALVDALPAEPQHSVPKAVLPPPRTPLDKDAKHITQSWLWPQIEKFLQPGDVIVGETGTSVFGLCDIAFPPDVQFIAQVYYGSIGYAMAATLGIEVARKELEGQPLRTGPDGGKRKKGRTVLITGDGSMALTIQEIGTMIKAGIAPIIFVINNEGYTVERLIWGAQQPYNDIVPHDYSHLLPLYHHPDPDTSFHRASTKVELELMLAQKCIKTPQSLQLIELVVPKMDTSWRLGAQLAWRGERDAERLTREGFVDTYGNWGLDGVERGSVRWS</sequence>
<dbReference type="CDD" id="cd02005">
    <property type="entry name" value="TPP_PDC_IPDC"/>
    <property type="match status" value="1"/>
</dbReference>
<dbReference type="GO" id="GO:0000287">
    <property type="term" value="F:magnesium ion binding"/>
    <property type="evidence" value="ECO:0007669"/>
    <property type="project" value="InterPro"/>
</dbReference>
<keyword evidence="17" id="KW-1185">Reference proteome</keyword>
<evidence type="ECO:0000259" key="14">
    <source>
        <dbReference type="Pfam" id="PF02775"/>
    </source>
</evidence>
<feature type="domain" description="Thiamine pyrophosphate enzyme N-terminal TPP-binding" evidence="15">
    <location>
        <begin position="19"/>
        <end position="127"/>
    </location>
</feature>
<evidence type="ECO:0000256" key="5">
    <source>
        <dbReference type="ARBA" id="ARBA00014422"/>
    </source>
</evidence>
<feature type="binding site" evidence="11">
    <location>
        <position position="500"/>
    </location>
    <ligand>
        <name>Mg(2+)</name>
        <dbReference type="ChEBI" id="CHEBI:18420"/>
    </ligand>
</feature>
<dbReference type="Pfam" id="PF02775">
    <property type="entry name" value="TPP_enzyme_C"/>
    <property type="match status" value="1"/>
</dbReference>
<keyword evidence="6 11" id="KW-0479">Metal-binding</keyword>
<dbReference type="GO" id="GO:0000949">
    <property type="term" value="P:aromatic amino acid family catabolic process to alcohol via Ehrlich pathway"/>
    <property type="evidence" value="ECO:0007669"/>
    <property type="project" value="TreeGrafter"/>
</dbReference>
<dbReference type="PANTHER" id="PTHR43452">
    <property type="entry name" value="PYRUVATE DECARBOXYLASE"/>
    <property type="match status" value="1"/>
</dbReference>
<evidence type="ECO:0000313" key="16">
    <source>
        <dbReference type="EMBL" id="KAF3038372.1"/>
    </source>
</evidence>
<accession>A0A9P5BZY0</accession>
<evidence type="ECO:0000256" key="3">
    <source>
        <dbReference type="ARBA" id="ARBA00007812"/>
    </source>
</evidence>
<evidence type="ECO:0000256" key="11">
    <source>
        <dbReference type="PIRSR" id="PIRSR036565-2"/>
    </source>
</evidence>
<feature type="binding site" evidence="11">
    <location>
        <position position="471"/>
    </location>
    <ligand>
        <name>Mg(2+)</name>
        <dbReference type="ChEBI" id="CHEBI:18420"/>
    </ligand>
</feature>
<proteinExistence type="inferred from homology"/>
<comment type="cofactor">
    <cofactor evidence="11">
        <name>Mg(2+)</name>
        <dbReference type="ChEBI" id="CHEBI:18420"/>
    </cofactor>
    <text evidence="11">Binds 1 Mg(2+) per subunit.</text>
</comment>
<protein>
    <recommendedName>
        <fullName evidence="5">Pyruvate decarboxylase</fullName>
        <ecNumber evidence="4">4.1.1.1</ecNumber>
    </recommendedName>
</protein>
<comment type="cofactor">
    <cofactor evidence="2">
        <name>thiamine diphosphate</name>
        <dbReference type="ChEBI" id="CHEBI:58937"/>
    </cofactor>
</comment>
<keyword evidence="9 12" id="KW-0786">Thiamine pyrophosphate</keyword>
<evidence type="ECO:0000256" key="9">
    <source>
        <dbReference type="ARBA" id="ARBA00023052"/>
    </source>
</evidence>
<evidence type="ECO:0000313" key="17">
    <source>
        <dbReference type="Proteomes" id="UP000758155"/>
    </source>
</evidence>
<feature type="domain" description="Thiamine pyrophosphate enzyme TPP-binding" evidence="14">
    <location>
        <begin position="414"/>
        <end position="506"/>
    </location>
</feature>
<dbReference type="AlphaFoldDB" id="A0A9P5BZY0"/>
<dbReference type="Pfam" id="PF00205">
    <property type="entry name" value="TPP_enzyme_M"/>
    <property type="match status" value="1"/>
</dbReference>
<evidence type="ECO:0000256" key="2">
    <source>
        <dbReference type="ARBA" id="ARBA00001964"/>
    </source>
</evidence>
<evidence type="ECO:0000259" key="15">
    <source>
        <dbReference type="Pfam" id="PF02776"/>
    </source>
</evidence>
<dbReference type="InterPro" id="IPR012000">
    <property type="entry name" value="Thiamin_PyroP_enz_cen_dom"/>
</dbReference>
<evidence type="ECO:0000256" key="4">
    <source>
        <dbReference type="ARBA" id="ARBA00013202"/>
    </source>
</evidence>
<dbReference type="FunFam" id="3.40.50.970:FF:000024">
    <property type="entry name" value="Pyruvate decarboxylase isozyme"/>
    <property type="match status" value="1"/>
</dbReference>
<dbReference type="InterPro" id="IPR012110">
    <property type="entry name" value="PDC/IPDC-like"/>
</dbReference>
<dbReference type="Pfam" id="PF02776">
    <property type="entry name" value="TPP_enzyme_N"/>
    <property type="match status" value="1"/>
</dbReference>
<comment type="caution">
    <text evidence="16">The sequence shown here is derived from an EMBL/GenBank/DDBJ whole genome shotgun (WGS) entry which is preliminary data.</text>
</comment>
<dbReference type="Gene3D" id="3.40.50.1220">
    <property type="entry name" value="TPP-binding domain"/>
    <property type="match status" value="1"/>
</dbReference>
<dbReference type="InterPro" id="IPR047213">
    <property type="entry name" value="TPP_PYR_PDC_IPDC-like"/>
</dbReference>
<dbReference type="GO" id="GO:0005634">
    <property type="term" value="C:nucleus"/>
    <property type="evidence" value="ECO:0007669"/>
    <property type="project" value="TreeGrafter"/>
</dbReference>
<dbReference type="InterPro" id="IPR029035">
    <property type="entry name" value="DHS-like_NAD/FAD-binding_dom"/>
</dbReference>
<dbReference type="CDD" id="cd07038">
    <property type="entry name" value="TPP_PYR_PDC_IPDC_like"/>
    <property type="match status" value="1"/>
</dbReference>
<dbReference type="PIRSF" id="PIRSF036565">
    <property type="entry name" value="Pyruvt_ip_decrb"/>
    <property type="match status" value="1"/>
</dbReference>
<comment type="similarity">
    <text evidence="3 12">Belongs to the TPP enzyme family.</text>
</comment>
<keyword evidence="10" id="KW-0456">Lyase</keyword>
<dbReference type="GO" id="GO:0004737">
    <property type="term" value="F:pyruvate decarboxylase activity"/>
    <property type="evidence" value="ECO:0007669"/>
    <property type="project" value="UniProtKB-EC"/>
</dbReference>